<comment type="caution">
    <text evidence="3">The sequence shown here is derived from an EMBL/GenBank/DDBJ whole genome shotgun (WGS) entry which is preliminary data.</text>
</comment>
<evidence type="ECO:0000313" key="4">
    <source>
        <dbReference type="Proteomes" id="UP000243528"/>
    </source>
</evidence>
<keyword evidence="4" id="KW-1185">Reference proteome</keyword>
<dbReference type="InterPro" id="IPR005021">
    <property type="entry name" value="Terminase_largesu-like"/>
</dbReference>
<feature type="domain" description="Terminase large subunit-like ATPase" evidence="1">
    <location>
        <begin position="85"/>
        <end position="262"/>
    </location>
</feature>
<protein>
    <submittedName>
        <fullName evidence="3">Phage terminase large subunit-like protein</fullName>
    </submittedName>
</protein>
<dbReference type="PANTHER" id="PTHR41287:SF1">
    <property type="entry name" value="PROTEIN YMFN"/>
    <property type="match status" value="1"/>
</dbReference>
<organism evidence="3 4">
    <name type="scientific">Haloactinopolyspora alba</name>
    <dbReference type="NCBI Taxonomy" id="648780"/>
    <lineage>
        <taxon>Bacteria</taxon>
        <taxon>Bacillati</taxon>
        <taxon>Actinomycetota</taxon>
        <taxon>Actinomycetes</taxon>
        <taxon>Jiangellales</taxon>
        <taxon>Jiangellaceae</taxon>
        <taxon>Haloactinopolyspora</taxon>
    </lineage>
</organism>
<proteinExistence type="predicted"/>
<dbReference type="EMBL" id="PYGE01000025">
    <property type="protein sequence ID" value="PSK96688.1"/>
    <property type="molecule type" value="Genomic_DNA"/>
</dbReference>
<name>A0A2P8DHK5_9ACTN</name>
<reference evidence="3 4" key="1">
    <citation type="submission" date="2018-03" db="EMBL/GenBank/DDBJ databases">
        <title>Genomic Encyclopedia of Archaeal and Bacterial Type Strains, Phase II (KMG-II): from individual species to whole genera.</title>
        <authorList>
            <person name="Goeker M."/>
        </authorList>
    </citation>
    <scope>NUCLEOTIDE SEQUENCE [LARGE SCALE GENOMIC DNA]</scope>
    <source>
        <strain evidence="3 4">DSM 45211</strain>
    </source>
</reference>
<dbReference type="Pfam" id="PF03354">
    <property type="entry name" value="TerL_ATPase"/>
    <property type="match status" value="1"/>
</dbReference>
<dbReference type="GO" id="GO:0004519">
    <property type="term" value="F:endonuclease activity"/>
    <property type="evidence" value="ECO:0007669"/>
    <property type="project" value="InterPro"/>
</dbReference>
<dbReference type="InterPro" id="IPR046461">
    <property type="entry name" value="TerL_ATPase"/>
</dbReference>
<evidence type="ECO:0000259" key="2">
    <source>
        <dbReference type="Pfam" id="PF20441"/>
    </source>
</evidence>
<dbReference type="InterPro" id="IPR046462">
    <property type="entry name" value="TerL_nuclease"/>
</dbReference>
<feature type="domain" description="Terminase large subunit-like endonuclease" evidence="2">
    <location>
        <begin position="271"/>
        <end position="554"/>
    </location>
</feature>
<dbReference type="Proteomes" id="UP000243528">
    <property type="component" value="Unassembled WGS sequence"/>
</dbReference>
<evidence type="ECO:0000259" key="1">
    <source>
        <dbReference type="Pfam" id="PF03354"/>
    </source>
</evidence>
<evidence type="ECO:0000313" key="3">
    <source>
        <dbReference type="EMBL" id="PSK96688.1"/>
    </source>
</evidence>
<dbReference type="AlphaFoldDB" id="A0A2P8DHK5"/>
<dbReference type="Gene3D" id="3.40.50.300">
    <property type="entry name" value="P-loop containing nucleotide triphosphate hydrolases"/>
    <property type="match status" value="1"/>
</dbReference>
<dbReference type="InterPro" id="IPR027417">
    <property type="entry name" value="P-loop_NTPase"/>
</dbReference>
<dbReference type="Pfam" id="PF20441">
    <property type="entry name" value="TerL_nuclease"/>
    <property type="match status" value="1"/>
</dbReference>
<sequence length="572" mass="63072">MTATTGSTDLPVPRDALLELGLTDEQIDEAVESAPLVLAFQADRHPGAYFDVDRVAKALRALASFKHTKGRWAGQPMRLGQGLAPWQVVWFLAPVFGWVCHDDEVDAVVRVIRTAWVEVPRKNGKSTISSGVANVLLLADGEAGAEVYAAAGSLDQAGRVFEDARRMCLTSQAARSRVKALARVLTVPKTGGILRALSRIAEAAHGLNVSGGVIDEVHVHKSRHLVDAIETGTGARTQPLIVFITTADEALEGSIYDEKHSYTRKVAERVVDDPSHYGVIWAADEGDDPFAEETWRKANPGLGVSPTLSYLRKEANKAHTTPSYFPTFCRLHLNRRMRDSTRLIDVGEWDASAGMVDLSTVNGQRAWGGLDLSAVSDFTAWAMVVESKQRDVDLEFFWRFYVPEDRVEHLARHLQVPLAKWIREGFVTATEGNVIDYAAIQRDVLADCRHVDMQRISYDRMFAGQMVQEVDAELRGVDVVPVAQTFLGLSPGIKELLRLLGERSSRNGGNPVARWMASVVESKDDGQDNLKLVKPERHTSQARIDGIAALVNALDGYVRRPVKTRQKAVVMR</sequence>
<dbReference type="RefSeq" id="WP_106539618.1">
    <property type="nucleotide sequence ID" value="NZ_PYGE01000025.1"/>
</dbReference>
<accession>A0A2P8DHK5</accession>
<dbReference type="PANTHER" id="PTHR41287">
    <property type="match status" value="1"/>
</dbReference>
<gene>
    <name evidence="3" type="ORF">CLV30_12570</name>
</gene>
<dbReference type="OrthoDB" id="3197057at2"/>